<comment type="similarity">
    <text evidence="3">Belongs to the class II aldolase/RraA-like family.</text>
</comment>
<evidence type="ECO:0000256" key="8">
    <source>
        <dbReference type="ARBA" id="ARBA00025046"/>
    </source>
</evidence>
<evidence type="ECO:0000256" key="6">
    <source>
        <dbReference type="ARBA" id="ARBA00012947"/>
    </source>
</evidence>
<dbReference type="PANTHER" id="PTHR33254:SF4">
    <property type="entry name" value="4-HYDROXY-4-METHYL-2-OXOGLUTARATE ALDOLASE 3-RELATED"/>
    <property type="match status" value="1"/>
</dbReference>
<evidence type="ECO:0000256" key="9">
    <source>
        <dbReference type="ARBA" id="ARBA00029596"/>
    </source>
</evidence>
<dbReference type="GO" id="GO:0008948">
    <property type="term" value="F:oxaloacetate decarboxylase activity"/>
    <property type="evidence" value="ECO:0007669"/>
    <property type="project" value="UniProtKB-EC"/>
</dbReference>
<protein>
    <recommendedName>
        <fullName evidence="7">Putative 4-hydroxy-4-methyl-2-oxoglutarate aldolase</fullName>
        <ecNumber evidence="6">4.1.1.112</ecNumber>
        <ecNumber evidence="5">4.1.3.17</ecNumber>
    </recommendedName>
    <alternativeName>
        <fullName evidence="11">Oxaloacetate decarboxylase</fullName>
    </alternativeName>
    <alternativeName>
        <fullName evidence="9">Regulator of ribonuclease activity homolog</fullName>
    </alternativeName>
    <alternativeName>
        <fullName evidence="10">RraA-like protein</fullName>
    </alternativeName>
</protein>
<evidence type="ECO:0000256" key="4">
    <source>
        <dbReference type="ARBA" id="ARBA00011233"/>
    </source>
</evidence>
<proteinExistence type="inferred from homology"/>
<organism evidence="14 15">
    <name type="scientific">Micromonospora coxensis</name>
    <dbReference type="NCBI Taxonomy" id="356852"/>
    <lineage>
        <taxon>Bacteria</taxon>
        <taxon>Bacillati</taxon>
        <taxon>Actinomycetota</taxon>
        <taxon>Actinomycetes</taxon>
        <taxon>Micromonosporales</taxon>
        <taxon>Micromonosporaceae</taxon>
        <taxon>Micromonospora</taxon>
    </lineage>
</organism>
<dbReference type="Proteomes" id="UP000198215">
    <property type="component" value="Chromosome I"/>
</dbReference>
<comment type="cofactor">
    <cofactor evidence="2">
        <name>a divalent metal cation</name>
        <dbReference type="ChEBI" id="CHEBI:60240"/>
    </cofactor>
</comment>
<keyword evidence="13" id="KW-0460">Magnesium</keyword>
<dbReference type="EC" id="4.1.1.112" evidence="6"/>
<dbReference type="RefSeq" id="WP_088979140.1">
    <property type="nucleotide sequence ID" value="NZ_LT607753.1"/>
</dbReference>
<evidence type="ECO:0000256" key="3">
    <source>
        <dbReference type="ARBA" id="ARBA00008621"/>
    </source>
</evidence>
<comment type="function">
    <text evidence="8">Catalyzes the aldol cleavage of 4-hydroxy-4-methyl-2-oxoglutarate (HMG) into 2 molecules of pyruvate. Also contains a secondary oxaloacetate (OAA) decarboxylase activity due to the common pyruvate enolate transition state formed following C-C bond cleavage in the retro-aldol and decarboxylation reactions.</text>
</comment>
<evidence type="ECO:0000313" key="14">
    <source>
        <dbReference type="EMBL" id="SCG36869.1"/>
    </source>
</evidence>
<feature type="binding site" evidence="13">
    <location>
        <position position="112"/>
    </location>
    <ligand>
        <name>substrate</name>
    </ligand>
</feature>
<evidence type="ECO:0000256" key="12">
    <source>
        <dbReference type="ARBA" id="ARBA00047973"/>
    </source>
</evidence>
<feature type="binding site" evidence="13">
    <location>
        <position position="113"/>
    </location>
    <ligand>
        <name>Mg(2+)</name>
        <dbReference type="ChEBI" id="CHEBI:18420"/>
    </ligand>
</feature>
<evidence type="ECO:0000256" key="1">
    <source>
        <dbReference type="ARBA" id="ARBA00001342"/>
    </source>
</evidence>
<dbReference type="GO" id="GO:0046872">
    <property type="term" value="F:metal ion binding"/>
    <property type="evidence" value="ECO:0007669"/>
    <property type="project" value="UniProtKB-KW"/>
</dbReference>
<dbReference type="SUPFAM" id="SSF89562">
    <property type="entry name" value="RraA-like"/>
    <property type="match status" value="1"/>
</dbReference>
<comment type="catalytic activity">
    <reaction evidence="12">
        <text>oxaloacetate + H(+) = pyruvate + CO2</text>
        <dbReference type="Rhea" id="RHEA:15641"/>
        <dbReference type="ChEBI" id="CHEBI:15361"/>
        <dbReference type="ChEBI" id="CHEBI:15378"/>
        <dbReference type="ChEBI" id="CHEBI:16452"/>
        <dbReference type="ChEBI" id="CHEBI:16526"/>
        <dbReference type="EC" id="4.1.1.112"/>
    </reaction>
</comment>
<evidence type="ECO:0000256" key="13">
    <source>
        <dbReference type="PIRSR" id="PIRSR605493-1"/>
    </source>
</evidence>
<comment type="subunit">
    <text evidence="4">Homotrimer.</text>
</comment>
<dbReference type="Gene3D" id="3.50.30.40">
    <property type="entry name" value="Ribonuclease E inhibitor RraA/RraA-like"/>
    <property type="match status" value="1"/>
</dbReference>
<comment type="cofactor">
    <cofactor evidence="13">
        <name>Mg(2+)</name>
        <dbReference type="ChEBI" id="CHEBI:18420"/>
    </cofactor>
</comment>
<dbReference type="OrthoDB" id="943692at2"/>
<keyword evidence="13" id="KW-0479">Metal-binding</keyword>
<dbReference type="CDD" id="cd16841">
    <property type="entry name" value="RraA_family"/>
    <property type="match status" value="1"/>
</dbReference>
<feature type="binding site" evidence="13">
    <location>
        <begin position="90"/>
        <end position="93"/>
    </location>
    <ligand>
        <name>substrate</name>
    </ligand>
</feature>
<dbReference type="PANTHER" id="PTHR33254">
    <property type="entry name" value="4-HYDROXY-4-METHYL-2-OXOGLUTARATE ALDOLASE 3-RELATED"/>
    <property type="match status" value="1"/>
</dbReference>
<gene>
    <name evidence="14" type="ORF">GA0070614_0333</name>
</gene>
<evidence type="ECO:0000256" key="10">
    <source>
        <dbReference type="ARBA" id="ARBA00030169"/>
    </source>
</evidence>
<dbReference type="EC" id="4.1.3.17" evidence="5"/>
<evidence type="ECO:0000256" key="7">
    <source>
        <dbReference type="ARBA" id="ARBA00016549"/>
    </source>
</evidence>
<evidence type="ECO:0000256" key="2">
    <source>
        <dbReference type="ARBA" id="ARBA00001968"/>
    </source>
</evidence>
<keyword evidence="15" id="KW-1185">Reference proteome</keyword>
<dbReference type="GO" id="GO:0047443">
    <property type="term" value="F:4-hydroxy-4-methyl-2-oxoglutarate aldolase activity"/>
    <property type="evidence" value="ECO:0007669"/>
    <property type="project" value="UniProtKB-EC"/>
</dbReference>
<dbReference type="AlphaFoldDB" id="A0A1C5GSV7"/>
<comment type="catalytic activity">
    <reaction evidence="1">
        <text>4-hydroxy-4-methyl-2-oxoglutarate = 2 pyruvate</text>
        <dbReference type="Rhea" id="RHEA:22748"/>
        <dbReference type="ChEBI" id="CHEBI:15361"/>
        <dbReference type="ChEBI" id="CHEBI:58276"/>
        <dbReference type="EC" id="4.1.3.17"/>
    </reaction>
</comment>
<dbReference type="InterPro" id="IPR005493">
    <property type="entry name" value="RraA/RraA-like"/>
</dbReference>
<evidence type="ECO:0000313" key="15">
    <source>
        <dbReference type="Proteomes" id="UP000198215"/>
    </source>
</evidence>
<name>A0A1C5GSV7_9ACTN</name>
<evidence type="ECO:0000256" key="5">
    <source>
        <dbReference type="ARBA" id="ARBA00012213"/>
    </source>
</evidence>
<evidence type="ECO:0000256" key="11">
    <source>
        <dbReference type="ARBA" id="ARBA00032305"/>
    </source>
</evidence>
<dbReference type="Pfam" id="PF03737">
    <property type="entry name" value="RraA-like"/>
    <property type="match status" value="1"/>
</dbReference>
<dbReference type="InterPro" id="IPR036704">
    <property type="entry name" value="RraA/RraA-like_sf"/>
</dbReference>
<dbReference type="EMBL" id="LT607753">
    <property type="protein sequence ID" value="SCG36869.1"/>
    <property type="molecule type" value="Genomic_DNA"/>
</dbReference>
<reference evidence="15" key="1">
    <citation type="submission" date="2016-06" db="EMBL/GenBank/DDBJ databases">
        <authorList>
            <person name="Varghese N."/>
            <person name="Submissions Spin"/>
        </authorList>
    </citation>
    <scope>NUCLEOTIDE SEQUENCE [LARGE SCALE GENOMIC DNA]</scope>
    <source>
        <strain evidence="15">DSM 45161</strain>
    </source>
</reference>
<sequence length="237" mass="24902">MSIDPRELGERFASLTTAHVADACLRAGVPVRCAPAAVRPVAPGVRLAGRVVPTRHVGSVDIFLEAIERASPGDVLVVDNAGRADESCVGDLVVLEAQAAGLAGVVVWGLHRDTADILAVGLPVFSLGATPTGPLRLDPRPPQALESAEVGQWTVDGADVVLGDDDGVLFVPAARAAQLCDLAASIRDTERRQAERIRSGVSLRRQVGFGAYLARRAQDPTLTFREHLRSVGGAIEE</sequence>
<accession>A0A1C5GSV7</accession>